<evidence type="ECO:0000313" key="1">
    <source>
        <dbReference type="EMBL" id="GBO26833.1"/>
    </source>
</evidence>
<evidence type="ECO:0000313" key="2">
    <source>
        <dbReference type="Proteomes" id="UP000499080"/>
    </source>
</evidence>
<protein>
    <recommendedName>
        <fullName evidence="3">DUF4219 domain-containing protein</fullName>
    </recommendedName>
</protein>
<name>A0A4Y2VNA9_ARAVE</name>
<keyword evidence="2" id="KW-1185">Reference proteome</keyword>
<dbReference type="AlphaFoldDB" id="A0A4Y2VNA9"/>
<comment type="caution">
    <text evidence="1">The sequence shown here is derived from an EMBL/GenBank/DDBJ whole genome shotgun (WGS) entry which is preliminary data.</text>
</comment>
<sequence>MSQSAETSVFTFPKLSDFNYGNWKTDMKVLLMEKGCWQFILGTEKPCSEGASDREQLAYELRKQKSYTTIYMGVQRKYQALIAETDDGKTAWDTLKANFEPTSRARLASLVDDFFSSRFYVNEETIGIYSKKVVQKYQQIKEAGFEMPEILVCFQLIHYIPPEYYNLVLILYKIKDEEFTVDNITKQLITESGRIQLKLKDENRVQSVTDAYTAGIRKPEENRQKQKNTATR</sequence>
<proteinExistence type="predicted"/>
<dbReference type="EMBL" id="BGPR01049822">
    <property type="protein sequence ID" value="GBO26833.1"/>
    <property type="molecule type" value="Genomic_DNA"/>
</dbReference>
<accession>A0A4Y2VNA9</accession>
<dbReference type="OrthoDB" id="6437744at2759"/>
<dbReference type="Pfam" id="PF14223">
    <property type="entry name" value="Retrotran_gag_2"/>
    <property type="match status" value="1"/>
</dbReference>
<evidence type="ECO:0008006" key="3">
    <source>
        <dbReference type="Google" id="ProtNLM"/>
    </source>
</evidence>
<gene>
    <name evidence="1" type="ORF">AVEN_229886_1</name>
</gene>
<dbReference type="Proteomes" id="UP000499080">
    <property type="component" value="Unassembled WGS sequence"/>
</dbReference>
<reference evidence="1 2" key="1">
    <citation type="journal article" date="2019" name="Sci. Rep.">
        <title>Orb-weaving spider Araneus ventricosus genome elucidates the spidroin gene catalogue.</title>
        <authorList>
            <person name="Kono N."/>
            <person name="Nakamura H."/>
            <person name="Ohtoshi R."/>
            <person name="Moran D.A.P."/>
            <person name="Shinohara A."/>
            <person name="Yoshida Y."/>
            <person name="Fujiwara M."/>
            <person name="Mori M."/>
            <person name="Tomita M."/>
            <person name="Arakawa K."/>
        </authorList>
    </citation>
    <scope>NUCLEOTIDE SEQUENCE [LARGE SCALE GENOMIC DNA]</scope>
</reference>
<organism evidence="1 2">
    <name type="scientific">Araneus ventricosus</name>
    <name type="common">Orbweaver spider</name>
    <name type="synonym">Epeira ventricosa</name>
    <dbReference type="NCBI Taxonomy" id="182803"/>
    <lineage>
        <taxon>Eukaryota</taxon>
        <taxon>Metazoa</taxon>
        <taxon>Ecdysozoa</taxon>
        <taxon>Arthropoda</taxon>
        <taxon>Chelicerata</taxon>
        <taxon>Arachnida</taxon>
        <taxon>Araneae</taxon>
        <taxon>Araneomorphae</taxon>
        <taxon>Entelegynae</taxon>
        <taxon>Araneoidea</taxon>
        <taxon>Araneidae</taxon>
        <taxon>Araneus</taxon>
    </lineage>
</organism>